<dbReference type="SUPFAM" id="SSF53448">
    <property type="entry name" value="Nucleotide-diphospho-sugar transferases"/>
    <property type="match status" value="1"/>
</dbReference>
<sequence>MTPRVSIVVPAYNNGAYIARTMDSILAQTFTDLEIIVADHTSTDDTAEVLARYADEPRLTLLTTPAGGGAVRNWNTVSQAATGEFVKLVCGDDLIHPELVAAQVEALDAAPTAVLSASRRDIVDAADRPMVRGRGLGGLSGLVPGRKAIQRTVRQGTNIFGEPGCVLMRRSVLERVGWWDDRFPYLIDQATYTRVLLEGDFAAVDRSLASFRVSDSQWSVRLARSQAQQAIAYHRWLREEHPHVVSASDARRGDLAARAMATARRAVYLVMARRMREAG</sequence>
<dbReference type="InterPro" id="IPR029044">
    <property type="entry name" value="Nucleotide-diphossugar_trans"/>
</dbReference>
<dbReference type="InterPro" id="IPR001173">
    <property type="entry name" value="Glyco_trans_2-like"/>
</dbReference>
<dbReference type="Gene3D" id="3.90.550.10">
    <property type="entry name" value="Spore Coat Polysaccharide Biosynthesis Protein SpsA, Chain A"/>
    <property type="match status" value="1"/>
</dbReference>
<dbReference type="KEGG" id="lyk:FLP23_00465"/>
<keyword evidence="2" id="KW-0808">Transferase</keyword>
<dbReference type="CDD" id="cd00761">
    <property type="entry name" value="Glyco_tranf_GTA_type"/>
    <property type="match status" value="1"/>
</dbReference>
<dbReference type="Proteomes" id="UP000322159">
    <property type="component" value="Chromosome"/>
</dbReference>
<dbReference type="GO" id="GO:0016740">
    <property type="term" value="F:transferase activity"/>
    <property type="evidence" value="ECO:0007669"/>
    <property type="project" value="UniProtKB-KW"/>
</dbReference>
<reference evidence="2 3" key="1">
    <citation type="submission" date="2019-09" db="EMBL/GenBank/DDBJ databases">
        <title>Genome sequencing of strain KACC 19322.</title>
        <authorList>
            <person name="Heo J."/>
            <person name="Kim S.-J."/>
            <person name="Kim J.-S."/>
            <person name="Hong S.-B."/>
            <person name="Kwon S.-W."/>
        </authorList>
    </citation>
    <scope>NUCLEOTIDE SEQUENCE [LARGE SCALE GENOMIC DNA]</scope>
    <source>
        <strain evidence="2 3">KACC 19322</strain>
    </source>
</reference>
<evidence type="ECO:0000313" key="2">
    <source>
        <dbReference type="EMBL" id="QEO08634.1"/>
    </source>
</evidence>
<protein>
    <submittedName>
        <fullName evidence="2">Glycosyltransferase family 2 protein</fullName>
    </submittedName>
</protein>
<feature type="domain" description="Glycosyltransferase 2-like" evidence="1">
    <location>
        <begin position="6"/>
        <end position="176"/>
    </location>
</feature>
<evidence type="ECO:0000259" key="1">
    <source>
        <dbReference type="Pfam" id="PF00535"/>
    </source>
</evidence>
<evidence type="ECO:0000313" key="3">
    <source>
        <dbReference type="Proteomes" id="UP000322159"/>
    </source>
</evidence>
<dbReference type="AlphaFoldDB" id="A0A5C1Y464"/>
<dbReference type="OrthoDB" id="3177103at2"/>
<dbReference type="PANTHER" id="PTHR43685:SF2">
    <property type="entry name" value="GLYCOSYLTRANSFERASE 2-LIKE DOMAIN-CONTAINING PROTEIN"/>
    <property type="match status" value="1"/>
</dbReference>
<accession>A0A5C1Y464</accession>
<keyword evidence="3" id="KW-1185">Reference proteome</keyword>
<name>A0A5C1Y464_9MICO</name>
<dbReference type="PANTHER" id="PTHR43685">
    <property type="entry name" value="GLYCOSYLTRANSFERASE"/>
    <property type="match status" value="1"/>
</dbReference>
<organism evidence="2 3">
    <name type="scientific">Protaetiibacter larvae</name>
    <dbReference type="NCBI Taxonomy" id="2592654"/>
    <lineage>
        <taxon>Bacteria</taxon>
        <taxon>Bacillati</taxon>
        <taxon>Actinomycetota</taxon>
        <taxon>Actinomycetes</taxon>
        <taxon>Micrococcales</taxon>
        <taxon>Microbacteriaceae</taxon>
        <taxon>Protaetiibacter</taxon>
    </lineage>
</organism>
<dbReference type="InterPro" id="IPR050834">
    <property type="entry name" value="Glycosyltransf_2"/>
</dbReference>
<dbReference type="EMBL" id="CP043504">
    <property type="protein sequence ID" value="QEO08634.1"/>
    <property type="molecule type" value="Genomic_DNA"/>
</dbReference>
<dbReference type="RefSeq" id="WP_149324067.1">
    <property type="nucleotide sequence ID" value="NZ_CP043504.1"/>
</dbReference>
<dbReference type="Pfam" id="PF00535">
    <property type="entry name" value="Glycos_transf_2"/>
    <property type="match status" value="1"/>
</dbReference>
<proteinExistence type="predicted"/>
<gene>
    <name evidence="2" type="ORF">FLP23_00465</name>
</gene>